<dbReference type="AlphaFoldDB" id="A0A318KKK7"/>
<comment type="caution">
    <text evidence="1">The sequence shown here is derived from an EMBL/GenBank/DDBJ whole genome shotgun (WGS) entry which is preliminary data.</text>
</comment>
<dbReference type="EMBL" id="QJKI01000011">
    <property type="protein sequence ID" value="PXX78381.1"/>
    <property type="molecule type" value="Genomic_DNA"/>
</dbReference>
<reference evidence="1 2" key="1">
    <citation type="submission" date="2018-05" db="EMBL/GenBank/DDBJ databases">
        <title>Genomic Encyclopedia of Type Strains, Phase IV (KMG-IV): sequencing the most valuable type-strain genomes for metagenomic binning, comparative biology and taxonomic classification.</title>
        <authorList>
            <person name="Goeker M."/>
        </authorList>
    </citation>
    <scope>NUCLEOTIDE SEQUENCE [LARGE SCALE GENOMIC DNA]</scope>
    <source>
        <strain evidence="1 2">DSM 29661</strain>
    </source>
</reference>
<gene>
    <name evidence="1" type="ORF">DFR34_11113</name>
</gene>
<evidence type="ECO:0000313" key="1">
    <source>
        <dbReference type="EMBL" id="PXX78381.1"/>
    </source>
</evidence>
<keyword evidence="2" id="KW-1185">Reference proteome</keyword>
<evidence type="ECO:0000313" key="2">
    <source>
        <dbReference type="Proteomes" id="UP000247555"/>
    </source>
</evidence>
<accession>A0A318KKK7</accession>
<organism evidence="1 2">
    <name type="scientific">Rivihabitans pingtungensis</name>
    <dbReference type="NCBI Taxonomy" id="1054498"/>
    <lineage>
        <taxon>Bacteria</taxon>
        <taxon>Pseudomonadati</taxon>
        <taxon>Pseudomonadota</taxon>
        <taxon>Betaproteobacteria</taxon>
        <taxon>Neisseriales</taxon>
        <taxon>Aquaspirillaceae</taxon>
        <taxon>Rivihabitans</taxon>
    </lineage>
</organism>
<proteinExistence type="predicted"/>
<dbReference type="Proteomes" id="UP000247555">
    <property type="component" value="Unassembled WGS sequence"/>
</dbReference>
<protein>
    <submittedName>
        <fullName evidence="1">Uncharacterized protein</fullName>
    </submittedName>
</protein>
<name>A0A318KKK7_9NEIS</name>
<sequence length="55" mass="6220">MSLSARVTLKGRVALPETKTSVDTGKEGALRHQVRLSMDRKWAPRFLVRPHRHAA</sequence>